<comment type="caution">
    <text evidence="2">The sequence shown here is derived from an EMBL/GenBank/DDBJ whole genome shotgun (WGS) entry which is preliminary data.</text>
</comment>
<name>A0ABQ7CG06_BRACR</name>
<gene>
    <name evidence="2" type="ORF">DY000_02003214</name>
</gene>
<feature type="region of interest" description="Disordered" evidence="1">
    <location>
        <begin position="91"/>
        <end position="114"/>
    </location>
</feature>
<protein>
    <submittedName>
        <fullName evidence="2">Uncharacterized protein</fullName>
    </submittedName>
</protein>
<evidence type="ECO:0000313" key="3">
    <source>
        <dbReference type="Proteomes" id="UP000266723"/>
    </source>
</evidence>
<evidence type="ECO:0000256" key="1">
    <source>
        <dbReference type="SAM" id="MobiDB-lite"/>
    </source>
</evidence>
<reference evidence="2 3" key="1">
    <citation type="journal article" date="2020" name="BMC Genomics">
        <title>Intraspecific diversification of the crop wild relative Brassica cretica Lam. using demographic model selection.</title>
        <authorList>
            <person name="Kioukis A."/>
            <person name="Michalopoulou V.A."/>
            <person name="Briers L."/>
            <person name="Pirintsos S."/>
            <person name="Studholme D.J."/>
            <person name="Pavlidis P."/>
            <person name="Sarris P.F."/>
        </authorList>
    </citation>
    <scope>NUCLEOTIDE SEQUENCE [LARGE SCALE GENOMIC DNA]</scope>
    <source>
        <strain evidence="3">cv. PFS-1207/04</strain>
    </source>
</reference>
<evidence type="ECO:0000313" key="2">
    <source>
        <dbReference type="EMBL" id="KAF3550620.1"/>
    </source>
</evidence>
<dbReference type="EMBL" id="QGKV02000832">
    <property type="protein sequence ID" value="KAF3550620.1"/>
    <property type="molecule type" value="Genomic_DNA"/>
</dbReference>
<feature type="region of interest" description="Disordered" evidence="1">
    <location>
        <begin position="1"/>
        <end position="22"/>
    </location>
</feature>
<feature type="compositionally biased region" description="Polar residues" evidence="1">
    <location>
        <begin position="93"/>
        <end position="103"/>
    </location>
</feature>
<sequence length="131" mass="14447">MSSKTIAGSRPSEMGQSSMSQKTPLGYAKVGTVTISELNEFINTALTQCAVVDMEGKTWKEKHSPYNFTSNHQTFTVTRILNERECVPHPDFVNNSAMNTGTAPTGDEQKTPPENASLKMVKKALMAWHKL</sequence>
<organism evidence="2 3">
    <name type="scientific">Brassica cretica</name>
    <name type="common">Mustard</name>
    <dbReference type="NCBI Taxonomy" id="69181"/>
    <lineage>
        <taxon>Eukaryota</taxon>
        <taxon>Viridiplantae</taxon>
        <taxon>Streptophyta</taxon>
        <taxon>Embryophyta</taxon>
        <taxon>Tracheophyta</taxon>
        <taxon>Spermatophyta</taxon>
        <taxon>Magnoliopsida</taxon>
        <taxon>eudicotyledons</taxon>
        <taxon>Gunneridae</taxon>
        <taxon>Pentapetalae</taxon>
        <taxon>rosids</taxon>
        <taxon>malvids</taxon>
        <taxon>Brassicales</taxon>
        <taxon>Brassicaceae</taxon>
        <taxon>Brassiceae</taxon>
        <taxon>Brassica</taxon>
    </lineage>
</organism>
<proteinExistence type="predicted"/>
<dbReference type="Proteomes" id="UP000266723">
    <property type="component" value="Unassembled WGS sequence"/>
</dbReference>
<accession>A0ABQ7CG06</accession>
<keyword evidence="3" id="KW-1185">Reference proteome</keyword>